<dbReference type="PROSITE" id="PS50075">
    <property type="entry name" value="CARRIER"/>
    <property type="match status" value="1"/>
</dbReference>
<sequence length="116" mass="12104">MSRNPALDHPAVLATVIRVLRSELGFDAHPVEPGDRLDLLPEADSVRLMRAVSTLERLYGTELDDNDVHAAETVADLVALLQEHATTGPVAEPTTETGAETGAAAGTGAGASPERP</sequence>
<proteinExistence type="predicted"/>
<keyword evidence="2" id="KW-0614">Plasmid</keyword>
<accession>B5H442</accession>
<dbReference type="EMBL" id="CM000914">
    <property type="protein sequence ID" value="EFG04754.2"/>
    <property type="molecule type" value="Genomic_DNA"/>
</dbReference>
<dbReference type="RefSeq" id="WP_003959082.1">
    <property type="nucleotide sequence ID" value="NZ_CM000914.1"/>
</dbReference>
<evidence type="ECO:0000256" key="1">
    <source>
        <dbReference type="SAM" id="MobiDB-lite"/>
    </source>
</evidence>
<organism evidence="2 3">
    <name type="scientific">Streptomyces clavuligerus</name>
    <dbReference type="NCBI Taxonomy" id="1901"/>
    <lineage>
        <taxon>Bacteria</taxon>
        <taxon>Bacillati</taxon>
        <taxon>Actinomycetota</taxon>
        <taxon>Actinomycetes</taxon>
        <taxon>Kitasatosporales</taxon>
        <taxon>Streptomycetaceae</taxon>
        <taxon>Streptomyces</taxon>
    </lineage>
</organism>
<dbReference type="InterPro" id="IPR036736">
    <property type="entry name" value="ACP-like_sf"/>
</dbReference>
<dbReference type="AlphaFoldDB" id="B5H442"/>
<gene>
    <name evidence="2" type="ORF">SCLAV_p1268</name>
</gene>
<protein>
    <submittedName>
        <fullName evidence="2">Uncharacterized protein</fullName>
    </submittedName>
</protein>
<dbReference type="Pfam" id="PF00550">
    <property type="entry name" value="PP-binding"/>
    <property type="match status" value="1"/>
</dbReference>
<evidence type="ECO:0000313" key="2">
    <source>
        <dbReference type="EMBL" id="EFG04754.2"/>
    </source>
</evidence>
<feature type="region of interest" description="Disordered" evidence="1">
    <location>
        <begin position="85"/>
        <end position="116"/>
    </location>
</feature>
<dbReference type="SUPFAM" id="SSF47336">
    <property type="entry name" value="ACP-like"/>
    <property type="match status" value="1"/>
</dbReference>
<dbReference type="Proteomes" id="UP000002357">
    <property type="component" value="Plasmid pSCL4"/>
</dbReference>
<dbReference type="InterPro" id="IPR009081">
    <property type="entry name" value="PP-bd_ACP"/>
</dbReference>
<dbReference type="eggNOG" id="ENOG502ZRUA">
    <property type="taxonomic scope" value="Bacteria"/>
</dbReference>
<dbReference type="GeneID" id="93734342"/>
<evidence type="ECO:0000313" key="3">
    <source>
        <dbReference type="Proteomes" id="UP000002357"/>
    </source>
</evidence>
<dbReference type="OrthoDB" id="3629761at2"/>
<keyword evidence="3" id="KW-1185">Reference proteome</keyword>
<dbReference type="Gene3D" id="1.10.1200.10">
    <property type="entry name" value="ACP-like"/>
    <property type="match status" value="1"/>
</dbReference>
<name>B5H442_STRCL</name>
<feature type="compositionally biased region" description="Low complexity" evidence="1">
    <location>
        <begin position="91"/>
        <end position="106"/>
    </location>
</feature>
<reference evidence="2 3" key="1">
    <citation type="journal article" date="2010" name="Genome Biol. Evol.">
        <title>The sequence of a 1.8-mb bacterial linear plasmid reveals a rich evolutionary reservoir of secondary metabolic pathways.</title>
        <authorList>
            <person name="Medema M.H."/>
            <person name="Trefzer A."/>
            <person name="Kovalchuk A."/>
            <person name="van den Berg M."/>
            <person name="Mueller U."/>
            <person name="Heijne W."/>
            <person name="Wu L."/>
            <person name="Alam M.T."/>
            <person name="Ronning C.M."/>
            <person name="Nierman W.C."/>
            <person name="Bovenberg R.A.L."/>
            <person name="Breitling R."/>
            <person name="Takano E."/>
        </authorList>
    </citation>
    <scope>NUCLEOTIDE SEQUENCE [LARGE SCALE GENOMIC DNA]</scope>
    <source>
        <strain evidence="3">ATCC 27064 / DSM 738 / JCM 4710 / NBRC 13307 / NCIMB 12785 / NRRL 3585 / VKM Ac-602</strain>
        <plasmid evidence="2">pSCL4</plasmid>
    </source>
</reference>
<geneLocation type="plasmid" evidence="2 3">
    <name>pSCL4</name>
</geneLocation>